<dbReference type="GO" id="GO:0016787">
    <property type="term" value="F:hydrolase activity"/>
    <property type="evidence" value="ECO:0007669"/>
    <property type="project" value="UniProtKB-KW"/>
</dbReference>
<dbReference type="InterPro" id="IPR023198">
    <property type="entry name" value="PGP-like_dom2"/>
</dbReference>
<gene>
    <name evidence="5" type="ORF">C725_0967</name>
</gene>
<dbReference type="InterPro" id="IPR023214">
    <property type="entry name" value="HAD_sf"/>
</dbReference>
<evidence type="ECO:0000256" key="3">
    <source>
        <dbReference type="ARBA" id="ARBA00022723"/>
    </source>
</evidence>
<accession>M2SF62</accession>
<dbReference type="Gene3D" id="3.40.50.1000">
    <property type="entry name" value="HAD superfamily/HAD-like"/>
    <property type="match status" value="1"/>
</dbReference>
<dbReference type="Proteomes" id="UP000011717">
    <property type="component" value="Unassembled WGS sequence"/>
</dbReference>
<evidence type="ECO:0000256" key="4">
    <source>
        <dbReference type="ARBA" id="ARBA00022842"/>
    </source>
</evidence>
<dbReference type="SFLD" id="SFLDG01129">
    <property type="entry name" value="C1.5:_HAD__Beta-PGM__Phosphata"/>
    <property type="match status" value="1"/>
</dbReference>
<proteinExistence type="inferred from homology"/>
<keyword evidence="5" id="KW-0378">Hydrolase</keyword>
<dbReference type="InterPro" id="IPR051600">
    <property type="entry name" value="Beta-PGM-like"/>
</dbReference>
<dbReference type="AlphaFoldDB" id="M2SF62"/>
<sequence length="241" mass="25742">MTDRAEAAIIFDFDGVLVDSELAENRHIAETLSDLGRPTDLRDAIREFTGLSGLDFVRALERWMDGPVPAAFDERRREQSVRLMRTGIDAVPGALAFVAALAPTRKIAIVSSSSTEWLRAHLAHLGLAGRFEPHLYSGKEHVERGKPAPDVYLYAARALGAAPSRCFVIEDSIPGVTAAAAAGMHVCGLLAAGHIAGGPDDDAAGRDEHGRRLLRAGASVLAVDYEEVAAHLAAFEGEEQP</sequence>
<keyword evidence="4" id="KW-0460">Magnesium</keyword>
<dbReference type="RefSeq" id="WP_008600495.1">
    <property type="nucleotide sequence ID" value="NZ_AMRV01000002.1"/>
</dbReference>
<dbReference type="PANTHER" id="PTHR46193:SF10">
    <property type="entry name" value="6-PHOSPHOGLUCONATE PHOSPHATASE"/>
    <property type="match status" value="1"/>
</dbReference>
<dbReference type="NCBIfam" id="TIGR01509">
    <property type="entry name" value="HAD-SF-IA-v3"/>
    <property type="match status" value="1"/>
</dbReference>
<dbReference type="SFLD" id="SFLDS00003">
    <property type="entry name" value="Haloacid_Dehalogenase"/>
    <property type="match status" value="1"/>
</dbReference>
<dbReference type="Gene3D" id="1.10.150.240">
    <property type="entry name" value="Putative phosphatase, domain 2"/>
    <property type="match status" value="1"/>
</dbReference>
<organism evidence="5 6">
    <name type="scientific">Pacificimonas flava</name>
    <dbReference type="NCBI Taxonomy" id="1234595"/>
    <lineage>
        <taxon>Bacteria</taxon>
        <taxon>Pseudomonadati</taxon>
        <taxon>Pseudomonadota</taxon>
        <taxon>Alphaproteobacteria</taxon>
        <taxon>Sphingomonadales</taxon>
        <taxon>Sphingosinicellaceae</taxon>
        <taxon>Pacificimonas</taxon>
    </lineage>
</organism>
<dbReference type="OrthoDB" id="9797743at2"/>
<dbReference type="Pfam" id="PF00702">
    <property type="entry name" value="Hydrolase"/>
    <property type="match status" value="1"/>
</dbReference>
<dbReference type="InterPro" id="IPR006439">
    <property type="entry name" value="HAD-SF_hydro_IA"/>
</dbReference>
<evidence type="ECO:0000313" key="6">
    <source>
        <dbReference type="Proteomes" id="UP000011717"/>
    </source>
</evidence>
<name>M2SF62_9SPHN</name>
<comment type="similarity">
    <text evidence="2">Belongs to the HAD-like hydrolase superfamily. CbbY/CbbZ/Gph/YieH family.</text>
</comment>
<comment type="caution">
    <text evidence="5">The sequence shown here is derived from an EMBL/GenBank/DDBJ whole genome shotgun (WGS) entry which is preliminary data.</text>
</comment>
<keyword evidence="6" id="KW-1185">Reference proteome</keyword>
<dbReference type="InterPro" id="IPR036412">
    <property type="entry name" value="HAD-like_sf"/>
</dbReference>
<dbReference type="EMBL" id="AMRV01000002">
    <property type="protein sequence ID" value="EMD83995.1"/>
    <property type="molecule type" value="Genomic_DNA"/>
</dbReference>
<evidence type="ECO:0000256" key="1">
    <source>
        <dbReference type="ARBA" id="ARBA00001946"/>
    </source>
</evidence>
<reference evidence="5 6" key="1">
    <citation type="journal article" date="2013" name="Genome Announc.">
        <title>Draft Genome Sequence of Strain JLT2015T, Belonging to the Family Sphingomonadaceae of the Alphaproteobacteria.</title>
        <authorList>
            <person name="Tang K."/>
            <person name="Liu K."/>
            <person name="Li S."/>
            <person name="Jiao N."/>
        </authorList>
    </citation>
    <scope>NUCLEOTIDE SEQUENCE [LARGE SCALE GENOMIC DNA]</scope>
    <source>
        <strain evidence="5 6">JLT2015</strain>
    </source>
</reference>
<dbReference type="GO" id="GO:0046872">
    <property type="term" value="F:metal ion binding"/>
    <property type="evidence" value="ECO:0007669"/>
    <property type="project" value="UniProtKB-KW"/>
</dbReference>
<dbReference type="SUPFAM" id="SSF56784">
    <property type="entry name" value="HAD-like"/>
    <property type="match status" value="1"/>
</dbReference>
<keyword evidence="3" id="KW-0479">Metal-binding</keyword>
<protein>
    <submittedName>
        <fullName evidence="5">HAD-superfamily hydrolase, subfamily IA, variant 3</fullName>
    </submittedName>
</protein>
<evidence type="ECO:0000256" key="2">
    <source>
        <dbReference type="ARBA" id="ARBA00006171"/>
    </source>
</evidence>
<dbReference type="PANTHER" id="PTHR46193">
    <property type="entry name" value="6-PHOSPHOGLUCONATE PHOSPHATASE"/>
    <property type="match status" value="1"/>
</dbReference>
<evidence type="ECO:0000313" key="5">
    <source>
        <dbReference type="EMBL" id="EMD83995.1"/>
    </source>
</evidence>
<comment type="cofactor">
    <cofactor evidence="1">
        <name>Mg(2+)</name>
        <dbReference type="ChEBI" id="CHEBI:18420"/>
    </cofactor>
</comment>